<evidence type="ECO:0000256" key="7">
    <source>
        <dbReference type="ARBA" id="ARBA00023204"/>
    </source>
</evidence>
<dbReference type="GO" id="GO:0043590">
    <property type="term" value="C:bacterial nucleoid"/>
    <property type="evidence" value="ECO:0007669"/>
    <property type="project" value="TreeGrafter"/>
</dbReference>
<dbReference type="CDD" id="cd03241">
    <property type="entry name" value="ABC_RecN"/>
    <property type="match status" value="1"/>
</dbReference>
<dbReference type="Proteomes" id="UP000381693">
    <property type="component" value="Unassembled WGS sequence"/>
</dbReference>
<dbReference type="GO" id="GO:0005524">
    <property type="term" value="F:ATP binding"/>
    <property type="evidence" value="ECO:0007669"/>
    <property type="project" value="UniProtKB-KW"/>
</dbReference>
<dbReference type="GO" id="GO:0006310">
    <property type="term" value="P:DNA recombination"/>
    <property type="evidence" value="ECO:0007669"/>
    <property type="project" value="InterPro"/>
</dbReference>
<dbReference type="NCBIfam" id="TIGR00634">
    <property type="entry name" value="recN"/>
    <property type="match status" value="1"/>
</dbReference>
<dbReference type="SMART" id="SM00382">
    <property type="entry name" value="AAA"/>
    <property type="match status" value="1"/>
</dbReference>
<keyword evidence="5 9" id="KW-0227">DNA damage</keyword>
<protein>
    <recommendedName>
        <fullName evidence="3 9">DNA repair protein RecN</fullName>
    </recommendedName>
    <alternativeName>
        <fullName evidence="8 9">Recombination protein N</fullName>
    </alternativeName>
</protein>
<dbReference type="PANTHER" id="PTHR11059:SF0">
    <property type="entry name" value="DNA REPAIR PROTEIN RECN"/>
    <property type="match status" value="1"/>
</dbReference>
<dbReference type="AlphaFoldDB" id="A0A5E6MI77"/>
<gene>
    <name evidence="12" type="primary">recN</name>
    <name evidence="12" type="ORF">MAMC_01944</name>
</gene>
<evidence type="ECO:0000256" key="2">
    <source>
        <dbReference type="ARBA" id="ARBA00009441"/>
    </source>
</evidence>
<name>A0A5E6MI77_9BACT</name>
<dbReference type="GO" id="GO:0009432">
    <property type="term" value="P:SOS response"/>
    <property type="evidence" value="ECO:0007669"/>
    <property type="project" value="TreeGrafter"/>
</dbReference>
<comment type="caution">
    <text evidence="12">The sequence shown here is derived from an EMBL/GenBank/DDBJ whole genome shotgun (WGS) entry which is preliminary data.</text>
</comment>
<evidence type="ECO:0000256" key="5">
    <source>
        <dbReference type="ARBA" id="ARBA00022763"/>
    </source>
</evidence>
<evidence type="ECO:0000256" key="1">
    <source>
        <dbReference type="ARBA" id="ARBA00003618"/>
    </source>
</evidence>
<comment type="similarity">
    <text evidence="2 9">Belongs to the RecN family.</text>
</comment>
<dbReference type="InterPro" id="IPR027417">
    <property type="entry name" value="P-loop_NTPase"/>
</dbReference>
<evidence type="ECO:0000256" key="8">
    <source>
        <dbReference type="ARBA" id="ARBA00033408"/>
    </source>
</evidence>
<dbReference type="GO" id="GO:0006281">
    <property type="term" value="P:DNA repair"/>
    <property type="evidence" value="ECO:0007669"/>
    <property type="project" value="UniProtKB-KW"/>
</dbReference>
<evidence type="ECO:0000256" key="3">
    <source>
        <dbReference type="ARBA" id="ARBA00021315"/>
    </source>
</evidence>
<dbReference type="EMBL" id="CABFUZ020000218">
    <property type="protein sequence ID" value="VVM08038.1"/>
    <property type="molecule type" value="Genomic_DNA"/>
</dbReference>
<reference evidence="12" key="1">
    <citation type="submission" date="2019-09" db="EMBL/GenBank/DDBJ databases">
        <authorList>
            <person name="Cremers G."/>
        </authorList>
    </citation>
    <scope>NUCLEOTIDE SEQUENCE [LARGE SCALE GENOMIC DNA]</scope>
    <source>
        <strain evidence="12">3B</strain>
    </source>
</reference>
<keyword evidence="6" id="KW-0067">ATP-binding</keyword>
<feature type="domain" description="AAA+ ATPase" evidence="11">
    <location>
        <begin position="21"/>
        <end position="520"/>
    </location>
</feature>
<dbReference type="PANTHER" id="PTHR11059">
    <property type="entry name" value="DNA REPAIR PROTEIN RECN"/>
    <property type="match status" value="1"/>
</dbReference>
<evidence type="ECO:0000256" key="6">
    <source>
        <dbReference type="ARBA" id="ARBA00022840"/>
    </source>
</evidence>
<dbReference type="SUPFAM" id="SSF52540">
    <property type="entry name" value="P-loop containing nucleoside triphosphate hydrolases"/>
    <property type="match status" value="1"/>
</dbReference>
<comment type="function">
    <text evidence="1 9">May be involved in recombinational repair of damaged DNA.</text>
</comment>
<dbReference type="Gene3D" id="3.40.50.300">
    <property type="entry name" value="P-loop containing nucleotide triphosphate hydrolases"/>
    <property type="match status" value="2"/>
</dbReference>
<evidence type="ECO:0000313" key="12">
    <source>
        <dbReference type="EMBL" id="VVM08038.1"/>
    </source>
</evidence>
<feature type="coiled-coil region" evidence="10">
    <location>
        <begin position="320"/>
        <end position="347"/>
    </location>
</feature>
<dbReference type="RefSeq" id="WP_178087785.1">
    <property type="nucleotide sequence ID" value="NZ_CABFUZ020000218.1"/>
</dbReference>
<dbReference type="PIRSF" id="PIRSF003128">
    <property type="entry name" value="RecN"/>
    <property type="match status" value="1"/>
</dbReference>
<evidence type="ECO:0000259" key="11">
    <source>
        <dbReference type="SMART" id="SM00382"/>
    </source>
</evidence>
<keyword evidence="10" id="KW-0175">Coiled coil</keyword>
<organism evidence="12 13">
    <name type="scientific">Methylacidimicrobium cyclopophantes</name>
    <dbReference type="NCBI Taxonomy" id="1041766"/>
    <lineage>
        <taxon>Bacteria</taxon>
        <taxon>Pseudomonadati</taxon>
        <taxon>Verrucomicrobiota</taxon>
        <taxon>Methylacidimicrobium</taxon>
    </lineage>
</organism>
<dbReference type="InterPro" id="IPR003593">
    <property type="entry name" value="AAA+_ATPase"/>
</dbReference>
<keyword evidence="7 9" id="KW-0234">DNA repair</keyword>
<keyword evidence="13" id="KW-1185">Reference proteome</keyword>
<evidence type="ECO:0000256" key="10">
    <source>
        <dbReference type="SAM" id="Coils"/>
    </source>
</evidence>
<accession>A0A5E6MI77</accession>
<dbReference type="InterPro" id="IPR004604">
    <property type="entry name" value="DNA_recomb/repair_RecN"/>
</dbReference>
<evidence type="ECO:0000256" key="9">
    <source>
        <dbReference type="PIRNR" id="PIRNR003128"/>
    </source>
</evidence>
<dbReference type="Pfam" id="PF02463">
    <property type="entry name" value="SMC_N"/>
    <property type="match status" value="1"/>
</dbReference>
<keyword evidence="4" id="KW-0547">Nucleotide-binding</keyword>
<sequence length="565" mass="62274">MLRSLRVEHLPLIGSLEWTLEPGFTVITGETGAGKSLLLGALGLLLGNKADRSLHLDGEKTCSVEGEFVLNDHAAEALDPLLDSSGIDRCEEGRLLVKRSISPSGGSRQFVNGCSTTRTILRQVGDLLLDLHGPHEHQSLLQRSAQLALLDAFGGLHDLVAGVEEAFEKLETARSGERIFSDPERERQRLRLTSMIAEIDQASIRCEEEEQIARELQRAQHGWKLIELVGELSELLFAEGGALDRVSRARRLLGGWSSLDAPGATKAGELLEAAAVDLREMEALLLDYRERLEVDPDRLNALEQRRSLLEGLKRKYGPTLSDVLATLRNAERELAEEEAERLRHRALAEKRPEIQGRFEEAVRKLGEERRRVGELLARKVSGELAALGFPRADFRVEWLLRPQPGRRGGEEAEFLFTANPGRPPLPLRETASSGEMARVMLAIKTVLAAVDRIPILIFDEVDANVAGETAWKVGARLRTLGLQHQVICVTHLAPVAAQGDSHFSVRKSAFDNTVTLSLEHLDSHQRAEELARMLGGKSDESLALAARMLASAPHPDRASRDGSDR</sequence>
<evidence type="ECO:0000256" key="4">
    <source>
        <dbReference type="ARBA" id="ARBA00022741"/>
    </source>
</evidence>
<evidence type="ECO:0000313" key="13">
    <source>
        <dbReference type="Proteomes" id="UP000381693"/>
    </source>
</evidence>
<proteinExistence type="inferred from homology"/>
<dbReference type="InterPro" id="IPR003395">
    <property type="entry name" value="RecF/RecN/SMC_N"/>
</dbReference>